<feature type="transmembrane region" description="Helical" evidence="17">
    <location>
        <begin position="106"/>
        <end position="126"/>
    </location>
</feature>
<evidence type="ECO:0000256" key="7">
    <source>
        <dbReference type="ARBA" id="ARBA00022989"/>
    </source>
</evidence>
<dbReference type="SUPFAM" id="SSF161070">
    <property type="entry name" value="SNF-like"/>
    <property type="match status" value="1"/>
</dbReference>
<feature type="transmembrane region" description="Helical" evidence="17">
    <location>
        <begin position="70"/>
        <end position="94"/>
    </location>
</feature>
<evidence type="ECO:0000256" key="6">
    <source>
        <dbReference type="ARBA" id="ARBA00022970"/>
    </source>
</evidence>
<name>A0A5N5SRZ6_9CRUS</name>
<dbReference type="InterPro" id="IPR000175">
    <property type="entry name" value="Na/ntran_symport"/>
</dbReference>
<reference evidence="18 19" key="1">
    <citation type="journal article" date="2019" name="PLoS Biol.">
        <title>Sex chromosomes control vertical transmission of feminizing Wolbachia symbionts in an isopod.</title>
        <authorList>
            <person name="Becking T."/>
            <person name="Chebbi M.A."/>
            <person name="Giraud I."/>
            <person name="Moumen B."/>
            <person name="Laverre T."/>
            <person name="Caubet Y."/>
            <person name="Peccoud J."/>
            <person name="Gilbert C."/>
            <person name="Cordaux R."/>
        </authorList>
    </citation>
    <scope>NUCLEOTIDE SEQUENCE [LARGE SCALE GENOMIC DNA]</scope>
    <source>
        <strain evidence="18">ANa2</strain>
        <tissue evidence="18">Whole body excluding digestive tract and cuticle</tissue>
    </source>
</reference>
<dbReference type="GO" id="GO:0005283">
    <property type="term" value="F:amino acid:sodium symporter activity"/>
    <property type="evidence" value="ECO:0007669"/>
    <property type="project" value="TreeGrafter"/>
</dbReference>
<evidence type="ECO:0000256" key="11">
    <source>
        <dbReference type="ARBA" id="ARBA00023180"/>
    </source>
</evidence>
<evidence type="ECO:0000256" key="1">
    <source>
        <dbReference type="ARBA" id="ARBA00004141"/>
    </source>
</evidence>
<keyword evidence="9" id="KW-0406">Ion transport</keyword>
<dbReference type="Pfam" id="PF00209">
    <property type="entry name" value="SNF"/>
    <property type="match status" value="1"/>
</dbReference>
<comment type="similarity">
    <text evidence="2">Belongs to the sodium:neurotransmitter symporter (SNF) (TC 2.A.22) family.</text>
</comment>
<dbReference type="GO" id="GO:0005886">
    <property type="term" value="C:plasma membrane"/>
    <property type="evidence" value="ECO:0007669"/>
    <property type="project" value="TreeGrafter"/>
</dbReference>
<keyword evidence="4 17" id="KW-0812">Transmembrane</keyword>
<feature type="transmembrane region" description="Helical" evidence="17">
    <location>
        <begin position="233"/>
        <end position="254"/>
    </location>
</feature>
<dbReference type="GO" id="GO:0046872">
    <property type="term" value="F:metal ion binding"/>
    <property type="evidence" value="ECO:0007669"/>
    <property type="project" value="UniProtKB-KW"/>
</dbReference>
<evidence type="ECO:0000256" key="3">
    <source>
        <dbReference type="ARBA" id="ARBA00022448"/>
    </source>
</evidence>
<keyword evidence="19" id="KW-1185">Reference proteome</keyword>
<sequence>MVASLSVTGGPVLLAFVSATGSLIALIGYGSQLYVSISALLEEEKYGYTNVKQLLSYFIPDFESLYFPQVWLAALSQAFLSLGPGVGMLLNHSANNVFRHPLRRHLWFLTTLTVVTTITVSLSTVLEAKIFSSHFPTSYASPKYEIEPVTREAFTSSSLGPDFQFLSINFSGYEERISSSDNCILFTSRLADLSCTKTAPGLVNGVPFIISSYLTTFATGHLTPWVSSVLKNLIFLGYLGAAVATSCVCMHVGVVAAREARSLPPAVAALILMAVLSLVAAPMATQAGASIIYLVDNFVLMPGLLWPSIAMLIALTTCHGVAKIRKDLTFMLESNVSLLWLPIWAGVIPLILIGITVWTFIIDWRELGVIGKPDWCVSFVWSLRVGLLISMPFTAIIVINSQLAYGFKDKVLSSLQSSREWGDWGPQDPIEHHHWRRWREDETQSYASLERRLASKSRPLTYTHSTLSSSSSSTLGRLRAKYRGQSKPYDL</sequence>
<evidence type="ECO:0000256" key="14">
    <source>
        <dbReference type="ARBA" id="ARBA00040215"/>
    </source>
</evidence>
<dbReference type="EMBL" id="SEYY01020880">
    <property type="protein sequence ID" value="KAB7496944.1"/>
    <property type="molecule type" value="Genomic_DNA"/>
</dbReference>
<gene>
    <name evidence="18" type="ORF">Anas_02590</name>
</gene>
<feature type="transmembrane region" description="Helical" evidence="17">
    <location>
        <begin position="381"/>
        <end position="400"/>
    </location>
</feature>
<evidence type="ECO:0000256" key="9">
    <source>
        <dbReference type="ARBA" id="ARBA00023065"/>
    </source>
</evidence>
<comment type="function">
    <text evidence="13">Unusual broad substrate spectrum amino acid:sodium cotransporter that promotes absorption of the D isomers of essential amino acids. Neutral amino acids are the preferred substrates, especially methionine and phenylalanine.</text>
</comment>
<feature type="compositionally biased region" description="Low complexity" evidence="16">
    <location>
        <begin position="465"/>
        <end position="475"/>
    </location>
</feature>
<feature type="transmembrane region" description="Helical" evidence="17">
    <location>
        <begin position="336"/>
        <end position="361"/>
    </location>
</feature>
<feature type="transmembrane region" description="Helical" evidence="17">
    <location>
        <begin position="304"/>
        <end position="324"/>
    </location>
</feature>
<evidence type="ECO:0000256" key="13">
    <source>
        <dbReference type="ARBA" id="ARBA00037785"/>
    </source>
</evidence>
<dbReference type="GO" id="GO:0015179">
    <property type="term" value="F:L-amino acid transmembrane transporter activity"/>
    <property type="evidence" value="ECO:0007669"/>
    <property type="project" value="TreeGrafter"/>
</dbReference>
<evidence type="ECO:0000256" key="8">
    <source>
        <dbReference type="ARBA" id="ARBA00023053"/>
    </source>
</evidence>
<evidence type="ECO:0000256" key="4">
    <source>
        <dbReference type="ARBA" id="ARBA00022692"/>
    </source>
</evidence>
<keyword evidence="8 15" id="KW-0915">Sodium</keyword>
<keyword evidence="7 17" id="KW-1133">Transmembrane helix</keyword>
<evidence type="ECO:0000256" key="17">
    <source>
        <dbReference type="SAM" id="Phobius"/>
    </source>
</evidence>
<protein>
    <recommendedName>
        <fullName evidence="14">Sodium-dependent nutrient amino acid transporter 1</fullName>
    </recommendedName>
</protein>
<evidence type="ECO:0000256" key="5">
    <source>
        <dbReference type="ARBA" id="ARBA00022847"/>
    </source>
</evidence>
<dbReference type="PANTHER" id="PTHR11616">
    <property type="entry name" value="SODIUM/CHLORIDE DEPENDENT TRANSPORTER"/>
    <property type="match status" value="1"/>
</dbReference>
<dbReference type="InterPro" id="IPR037272">
    <property type="entry name" value="SNS_sf"/>
</dbReference>
<accession>A0A5N5SRZ6</accession>
<dbReference type="GO" id="GO:0089718">
    <property type="term" value="P:amino acid import across plasma membrane"/>
    <property type="evidence" value="ECO:0007669"/>
    <property type="project" value="TreeGrafter"/>
</dbReference>
<evidence type="ECO:0000256" key="12">
    <source>
        <dbReference type="ARBA" id="ARBA00023201"/>
    </source>
</evidence>
<feature type="binding site" evidence="15">
    <location>
        <position position="81"/>
    </location>
    <ligand>
        <name>Na(+)</name>
        <dbReference type="ChEBI" id="CHEBI:29101"/>
        <label>1</label>
    </ligand>
</feature>
<comment type="subcellular location">
    <subcellularLocation>
        <location evidence="1">Membrane</location>
        <topology evidence="1">Multi-pass membrane protein</topology>
    </subcellularLocation>
</comment>
<evidence type="ECO:0000256" key="16">
    <source>
        <dbReference type="SAM" id="MobiDB-lite"/>
    </source>
</evidence>
<dbReference type="PANTHER" id="PTHR11616:SF321">
    <property type="entry name" value="SODIUM-DEPENDENT NUTRIENT AMINO ACID TRANSPORTER 1-RELATED"/>
    <property type="match status" value="1"/>
</dbReference>
<dbReference type="PROSITE" id="PS50267">
    <property type="entry name" value="NA_NEUROTRAN_SYMP_3"/>
    <property type="match status" value="1"/>
</dbReference>
<proteinExistence type="inferred from homology"/>
<dbReference type="AlphaFoldDB" id="A0A5N5SRZ6"/>
<keyword evidence="15" id="KW-0479">Metal-binding</keyword>
<evidence type="ECO:0000313" key="18">
    <source>
        <dbReference type="EMBL" id="KAB7496944.1"/>
    </source>
</evidence>
<comment type="caution">
    <text evidence="18">The sequence shown here is derived from an EMBL/GenBank/DDBJ whole genome shotgun (WGS) entry which is preliminary data.</text>
</comment>
<keyword evidence="6" id="KW-0029">Amino-acid transport</keyword>
<keyword evidence="12" id="KW-0739">Sodium transport</keyword>
<keyword evidence="10 17" id="KW-0472">Membrane</keyword>
<dbReference type="Proteomes" id="UP000326759">
    <property type="component" value="Unassembled WGS sequence"/>
</dbReference>
<keyword evidence="3" id="KW-0813">Transport</keyword>
<evidence type="ECO:0000256" key="10">
    <source>
        <dbReference type="ARBA" id="ARBA00023136"/>
    </source>
</evidence>
<keyword evidence="11" id="KW-0325">Glycoprotein</keyword>
<evidence type="ECO:0000256" key="2">
    <source>
        <dbReference type="ARBA" id="ARBA00006459"/>
    </source>
</evidence>
<feature type="binding site" evidence="15">
    <location>
        <position position="227"/>
    </location>
    <ligand>
        <name>Na(+)</name>
        <dbReference type="ChEBI" id="CHEBI:29101"/>
        <label>1</label>
    </ligand>
</feature>
<evidence type="ECO:0000256" key="15">
    <source>
        <dbReference type="PIRSR" id="PIRSR600175-1"/>
    </source>
</evidence>
<organism evidence="18 19">
    <name type="scientific">Armadillidium nasatum</name>
    <dbReference type="NCBI Taxonomy" id="96803"/>
    <lineage>
        <taxon>Eukaryota</taxon>
        <taxon>Metazoa</taxon>
        <taxon>Ecdysozoa</taxon>
        <taxon>Arthropoda</taxon>
        <taxon>Crustacea</taxon>
        <taxon>Multicrustacea</taxon>
        <taxon>Malacostraca</taxon>
        <taxon>Eumalacostraca</taxon>
        <taxon>Peracarida</taxon>
        <taxon>Isopoda</taxon>
        <taxon>Oniscidea</taxon>
        <taxon>Crinocheta</taxon>
        <taxon>Armadillidiidae</taxon>
        <taxon>Armadillidium</taxon>
    </lineage>
</organism>
<feature type="region of interest" description="Disordered" evidence="16">
    <location>
        <begin position="461"/>
        <end position="491"/>
    </location>
</feature>
<feature type="transmembrane region" description="Helical" evidence="17">
    <location>
        <begin position="266"/>
        <end position="284"/>
    </location>
</feature>
<keyword evidence="5" id="KW-0769">Symport</keyword>
<feature type="transmembrane region" description="Helical" evidence="17">
    <location>
        <begin position="12"/>
        <end position="31"/>
    </location>
</feature>
<dbReference type="OrthoDB" id="6369526at2759"/>
<evidence type="ECO:0000313" key="19">
    <source>
        <dbReference type="Proteomes" id="UP000326759"/>
    </source>
</evidence>